<reference evidence="3" key="1">
    <citation type="submission" date="2018-05" db="EMBL/GenBank/DDBJ databases">
        <authorList>
            <person name="Lanie J.A."/>
            <person name="Ng W.-L."/>
            <person name="Kazmierczak K.M."/>
            <person name="Andrzejewski T.M."/>
            <person name="Davidsen T.M."/>
            <person name="Wayne K.J."/>
            <person name="Tettelin H."/>
            <person name="Glass J.I."/>
            <person name="Rusch D."/>
            <person name="Podicherti R."/>
            <person name="Tsui H.-C.T."/>
            <person name="Winkler M.E."/>
        </authorList>
    </citation>
    <scope>NUCLEOTIDE SEQUENCE</scope>
</reference>
<evidence type="ECO:0000259" key="2">
    <source>
        <dbReference type="Pfam" id="PF04909"/>
    </source>
</evidence>
<feature type="domain" description="Amidohydrolase-related" evidence="2">
    <location>
        <begin position="6"/>
        <end position="248"/>
    </location>
</feature>
<dbReference type="PANTHER" id="PTHR21240:SF28">
    <property type="entry name" value="ISO-OROTATE DECARBOXYLASE (EUROFUNG)"/>
    <property type="match status" value="1"/>
</dbReference>
<dbReference type="InterPro" id="IPR032466">
    <property type="entry name" value="Metal_Hydrolase"/>
</dbReference>
<dbReference type="InterPro" id="IPR006680">
    <property type="entry name" value="Amidohydro-rel"/>
</dbReference>
<accession>A0A382K7H7</accession>
<dbReference type="GO" id="GO:0005737">
    <property type="term" value="C:cytoplasm"/>
    <property type="evidence" value="ECO:0007669"/>
    <property type="project" value="TreeGrafter"/>
</dbReference>
<dbReference type="PANTHER" id="PTHR21240">
    <property type="entry name" value="2-AMINO-3-CARBOXYLMUCONATE-6-SEMIALDEHYDE DECARBOXYLASE"/>
    <property type="match status" value="1"/>
</dbReference>
<dbReference type="GO" id="GO:0016787">
    <property type="term" value="F:hydrolase activity"/>
    <property type="evidence" value="ECO:0007669"/>
    <property type="project" value="InterPro"/>
</dbReference>
<dbReference type="AlphaFoldDB" id="A0A382K7H7"/>
<sequence length="257" mass="29147">MRVRLIDCHMHVKGADVEWSWDHNDRIIEAADALGIDKLAVSIPIMRGMPTYERVRQCNDAVIEAMRCYDGRILGYCYVVPGHQQSLDEIDRCLDAGMIGIKLYNQYKLWDPSVHPVLEKAVEARVPVLEHAGHPTTREFWDEQPNISDAADFARAARLYPECMLIEAHIGGGGEWEWSIKELRDVPSVYLDTSGSIIDEGMVEMCVRELGADRILFATDMTMEGGVGKVLGADLTARQLEKVCWKNFQKILDRRRS</sequence>
<evidence type="ECO:0000313" key="3">
    <source>
        <dbReference type="EMBL" id="SVC20410.1"/>
    </source>
</evidence>
<dbReference type="InterPro" id="IPR032465">
    <property type="entry name" value="ACMSD"/>
</dbReference>
<dbReference type="Pfam" id="PF04909">
    <property type="entry name" value="Amidohydro_2"/>
    <property type="match status" value="1"/>
</dbReference>
<gene>
    <name evidence="3" type="ORF">METZ01_LOCUS273264</name>
</gene>
<name>A0A382K7H7_9ZZZZ</name>
<dbReference type="SUPFAM" id="SSF51556">
    <property type="entry name" value="Metallo-dependent hydrolases"/>
    <property type="match status" value="1"/>
</dbReference>
<dbReference type="GO" id="GO:0019748">
    <property type="term" value="P:secondary metabolic process"/>
    <property type="evidence" value="ECO:0007669"/>
    <property type="project" value="TreeGrafter"/>
</dbReference>
<organism evidence="3">
    <name type="scientific">marine metagenome</name>
    <dbReference type="NCBI Taxonomy" id="408172"/>
    <lineage>
        <taxon>unclassified sequences</taxon>
        <taxon>metagenomes</taxon>
        <taxon>ecological metagenomes</taxon>
    </lineage>
</organism>
<protein>
    <recommendedName>
        <fullName evidence="2">Amidohydrolase-related domain-containing protein</fullName>
    </recommendedName>
</protein>
<dbReference type="EMBL" id="UINC01078900">
    <property type="protein sequence ID" value="SVC20410.1"/>
    <property type="molecule type" value="Genomic_DNA"/>
</dbReference>
<evidence type="ECO:0000256" key="1">
    <source>
        <dbReference type="ARBA" id="ARBA00023239"/>
    </source>
</evidence>
<keyword evidence="1" id="KW-0456">Lyase</keyword>
<dbReference type="Gene3D" id="3.20.20.140">
    <property type="entry name" value="Metal-dependent hydrolases"/>
    <property type="match status" value="1"/>
</dbReference>
<dbReference type="GO" id="GO:0016831">
    <property type="term" value="F:carboxy-lyase activity"/>
    <property type="evidence" value="ECO:0007669"/>
    <property type="project" value="InterPro"/>
</dbReference>
<proteinExistence type="predicted"/>